<sequence length="70" mass="7066">MKQVKPVKTRSIGGGVGGVGGVGGGGGMIPTRQRNEIALISAILFLIAAALSLFVAWNDLRSGGTSETLI</sequence>
<name>A0A919XJ50_9BACL</name>
<keyword evidence="1" id="KW-0472">Membrane</keyword>
<feature type="transmembrane region" description="Helical" evidence="1">
    <location>
        <begin position="37"/>
        <end position="57"/>
    </location>
</feature>
<gene>
    <name evidence="2" type="ORF">J2TS6_50130</name>
</gene>
<evidence type="ECO:0000313" key="2">
    <source>
        <dbReference type="EMBL" id="GIO33872.1"/>
    </source>
</evidence>
<evidence type="ECO:0000313" key="3">
    <source>
        <dbReference type="Proteomes" id="UP000679779"/>
    </source>
</evidence>
<keyword evidence="3" id="KW-1185">Reference proteome</keyword>
<proteinExistence type="predicted"/>
<dbReference type="Proteomes" id="UP000679779">
    <property type="component" value="Unassembled WGS sequence"/>
</dbReference>
<dbReference type="RefSeq" id="WP_160043761.1">
    <property type="nucleotide sequence ID" value="NZ_BORQ01000007.1"/>
</dbReference>
<organism evidence="2 3">
    <name type="scientific">Paenibacillus albilobatus</name>
    <dbReference type="NCBI Taxonomy" id="2716884"/>
    <lineage>
        <taxon>Bacteria</taxon>
        <taxon>Bacillati</taxon>
        <taxon>Bacillota</taxon>
        <taxon>Bacilli</taxon>
        <taxon>Bacillales</taxon>
        <taxon>Paenibacillaceae</taxon>
        <taxon>Paenibacillus</taxon>
    </lineage>
</organism>
<reference evidence="2" key="1">
    <citation type="submission" date="2021-03" db="EMBL/GenBank/DDBJ databases">
        <title>Antimicrobial resistance genes in bacteria isolated from Japanese honey, and their potential for conferring macrolide and lincosamide resistance in the American foulbrood pathogen Paenibacillus larvae.</title>
        <authorList>
            <person name="Okamoto M."/>
            <person name="Kumagai M."/>
            <person name="Kanamori H."/>
            <person name="Takamatsu D."/>
        </authorList>
    </citation>
    <scope>NUCLEOTIDE SEQUENCE</scope>
    <source>
        <strain evidence="2">J2TS6</strain>
    </source>
</reference>
<evidence type="ECO:0000256" key="1">
    <source>
        <dbReference type="SAM" id="Phobius"/>
    </source>
</evidence>
<dbReference type="EMBL" id="BORQ01000007">
    <property type="protein sequence ID" value="GIO33872.1"/>
    <property type="molecule type" value="Genomic_DNA"/>
</dbReference>
<comment type="caution">
    <text evidence="2">The sequence shown here is derived from an EMBL/GenBank/DDBJ whole genome shotgun (WGS) entry which is preliminary data.</text>
</comment>
<dbReference type="AlphaFoldDB" id="A0A919XJ50"/>
<keyword evidence="1" id="KW-0812">Transmembrane</keyword>
<accession>A0A919XJ50</accession>
<protein>
    <submittedName>
        <fullName evidence="2">Uncharacterized protein</fullName>
    </submittedName>
</protein>
<keyword evidence="1" id="KW-1133">Transmembrane helix</keyword>